<feature type="transmembrane region" description="Helical" evidence="6">
    <location>
        <begin position="94"/>
        <end position="118"/>
    </location>
</feature>
<gene>
    <name evidence="8" type="ORF">ADICEAN_01325</name>
</gene>
<dbReference type="eggNOG" id="COG1277">
    <property type="taxonomic scope" value="Bacteria"/>
</dbReference>
<dbReference type="OrthoDB" id="9794512at2"/>
<keyword evidence="2" id="KW-1003">Cell membrane</keyword>
<dbReference type="InterPro" id="IPR051449">
    <property type="entry name" value="ABC-2_transporter_component"/>
</dbReference>
<evidence type="ECO:0000256" key="4">
    <source>
        <dbReference type="ARBA" id="ARBA00022989"/>
    </source>
</evidence>
<dbReference type="Pfam" id="PF12698">
    <property type="entry name" value="ABC2_membrane_3"/>
    <property type="match status" value="1"/>
</dbReference>
<reference evidence="8 9" key="1">
    <citation type="journal article" date="2013" name="Genome Announc.">
        <title>Draft Genome Sequence of Cesiribacter andamanensis Strain AMV16T, Isolated from a Soil Sample from a Mud Volcano in the Andaman Islands, India.</title>
        <authorList>
            <person name="Shivaji S."/>
            <person name="Ara S."/>
            <person name="Begum Z."/>
            <person name="Srinivas T.N."/>
            <person name="Singh A."/>
            <person name="Kumar Pinnaka A."/>
        </authorList>
    </citation>
    <scope>NUCLEOTIDE SEQUENCE [LARGE SCALE GENOMIC DNA]</scope>
    <source>
        <strain evidence="8 9">AMV16</strain>
    </source>
</reference>
<dbReference type="RefSeq" id="WP_009194725.1">
    <property type="nucleotide sequence ID" value="NZ_AODQ01000023.1"/>
</dbReference>
<feature type="transmembrane region" description="Helical" evidence="6">
    <location>
        <begin position="219"/>
        <end position="237"/>
    </location>
</feature>
<dbReference type="STRING" id="1279009.ADICEAN_01325"/>
<feature type="transmembrane region" description="Helical" evidence="6">
    <location>
        <begin position="12"/>
        <end position="35"/>
    </location>
</feature>
<evidence type="ECO:0000256" key="5">
    <source>
        <dbReference type="ARBA" id="ARBA00023136"/>
    </source>
</evidence>
<comment type="subcellular location">
    <subcellularLocation>
        <location evidence="1">Cell membrane</location>
        <topology evidence="1">Multi-pass membrane protein</topology>
    </subcellularLocation>
</comment>
<keyword evidence="4 6" id="KW-1133">Transmembrane helix</keyword>
<dbReference type="GO" id="GO:0005886">
    <property type="term" value="C:plasma membrane"/>
    <property type="evidence" value="ECO:0007669"/>
    <property type="project" value="UniProtKB-SubCell"/>
</dbReference>
<feature type="domain" description="ABC-2 type transporter transmembrane" evidence="7">
    <location>
        <begin position="51"/>
        <end position="188"/>
    </location>
</feature>
<sequence>MRHVFLKEVNAFLNSLIAYIVLSVFLIGVGLLVWVFPETSVLDYGYADLDTFFSFGPYVLLFLLPAITMRTFAEEKKAGTLELLYTRPLTDWQIILGKYLSSLFLLLLALLPTLLYYYSLSELGNPPGNIDGAAVAGSYLGLFLLGASFAAVGVFASSLTENQIISFLVALFLCFLLYTGFSSLAALDVLGSTGYVVQQLGILYHYGALSKGLIDSRNVLYFISLILLMLMLTKLVLSSRKW</sequence>
<dbReference type="GO" id="GO:0140359">
    <property type="term" value="F:ABC-type transporter activity"/>
    <property type="evidence" value="ECO:0007669"/>
    <property type="project" value="InterPro"/>
</dbReference>
<dbReference type="AlphaFoldDB" id="M7N4F9"/>
<dbReference type="EMBL" id="AODQ01000023">
    <property type="protein sequence ID" value="EMR03558.1"/>
    <property type="molecule type" value="Genomic_DNA"/>
</dbReference>
<dbReference type="Proteomes" id="UP000011910">
    <property type="component" value="Unassembled WGS sequence"/>
</dbReference>
<evidence type="ECO:0000256" key="6">
    <source>
        <dbReference type="SAM" id="Phobius"/>
    </source>
</evidence>
<dbReference type="PANTHER" id="PTHR30294:SF29">
    <property type="entry name" value="MULTIDRUG ABC TRANSPORTER PERMEASE YBHS-RELATED"/>
    <property type="match status" value="1"/>
</dbReference>
<feature type="transmembrane region" description="Helical" evidence="6">
    <location>
        <begin position="55"/>
        <end position="73"/>
    </location>
</feature>
<evidence type="ECO:0000256" key="2">
    <source>
        <dbReference type="ARBA" id="ARBA00022475"/>
    </source>
</evidence>
<accession>M7N4F9</accession>
<dbReference type="PATRIC" id="fig|1279009.4.peg.1339"/>
<comment type="caution">
    <text evidence="8">The sequence shown here is derived from an EMBL/GenBank/DDBJ whole genome shotgun (WGS) entry which is preliminary data.</text>
</comment>
<dbReference type="InterPro" id="IPR019860">
    <property type="entry name" value="Motility-assoc_ABC_perm_GldF"/>
</dbReference>
<name>M7N4F9_9BACT</name>
<protein>
    <submittedName>
        <fullName evidence="8">ABC-type transport system involved in multi-copper enzyme maturation, permease component</fullName>
    </submittedName>
</protein>
<dbReference type="PANTHER" id="PTHR30294">
    <property type="entry name" value="MEMBRANE COMPONENT OF ABC TRANSPORTER YHHJ-RELATED"/>
    <property type="match status" value="1"/>
</dbReference>
<evidence type="ECO:0000313" key="9">
    <source>
        <dbReference type="Proteomes" id="UP000011910"/>
    </source>
</evidence>
<evidence type="ECO:0000313" key="8">
    <source>
        <dbReference type="EMBL" id="EMR03558.1"/>
    </source>
</evidence>
<evidence type="ECO:0000256" key="1">
    <source>
        <dbReference type="ARBA" id="ARBA00004651"/>
    </source>
</evidence>
<organism evidence="8 9">
    <name type="scientific">Cesiribacter andamanensis AMV16</name>
    <dbReference type="NCBI Taxonomy" id="1279009"/>
    <lineage>
        <taxon>Bacteria</taxon>
        <taxon>Pseudomonadati</taxon>
        <taxon>Bacteroidota</taxon>
        <taxon>Cytophagia</taxon>
        <taxon>Cytophagales</taxon>
        <taxon>Cesiribacteraceae</taxon>
        <taxon>Cesiribacter</taxon>
    </lineage>
</organism>
<keyword evidence="5 6" id="KW-0472">Membrane</keyword>
<dbReference type="NCBIfam" id="TIGR03518">
    <property type="entry name" value="ABC_perm_GldF"/>
    <property type="match status" value="1"/>
</dbReference>
<keyword evidence="3 6" id="KW-0812">Transmembrane</keyword>
<evidence type="ECO:0000259" key="7">
    <source>
        <dbReference type="Pfam" id="PF12698"/>
    </source>
</evidence>
<keyword evidence="9" id="KW-1185">Reference proteome</keyword>
<dbReference type="InterPro" id="IPR013525">
    <property type="entry name" value="ABC2_TM"/>
</dbReference>
<feature type="transmembrane region" description="Helical" evidence="6">
    <location>
        <begin position="138"/>
        <end position="157"/>
    </location>
</feature>
<proteinExistence type="predicted"/>
<evidence type="ECO:0000256" key="3">
    <source>
        <dbReference type="ARBA" id="ARBA00022692"/>
    </source>
</evidence>
<feature type="transmembrane region" description="Helical" evidence="6">
    <location>
        <begin position="164"/>
        <end position="187"/>
    </location>
</feature>